<protein>
    <submittedName>
        <fullName evidence="2">Alpha/beta hydrolase</fullName>
    </submittedName>
</protein>
<proteinExistence type="predicted"/>
<evidence type="ECO:0000313" key="3">
    <source>
        <dbReference type="Proteomes" id="UP000321172"/>
    </source>
</evidence>
<dbReference type="AlphaFoldDB" id="A0A5B8S5C9"/>
<dbReference type="PRINTS" id="PR00111">
    <property type="entry name" value="ABHYDROLASE"/>
</dbReference>
<dbReference type="Pfam" id="PF00561">
    <property type="entry name" value="Abhydrolase_1"/>
    <property type="match status" value="1"/>
</dbReference>
<dbReference type="Gene3D" id="3.40.50.1820">
    <property type="entry name" value="alpha/beta hydrolase"/>
    <property type="match status" value="1"/>
</dbReference>
<dbReference type="SUPFAM" id="SSF53474">
    <property type="entry name" value="alpha/beta-Hydrolases"/>
    <property type="match status" value="1"/>
</dbReference>
<gene>
    <name evidence="2" type="ORF">FRF71_10970</name>
</gene>
<accession>A0A5B8S5C9</accession>
<dbReference type="GO" id="GO:0046464">
    <property type="term" value="P:acylglycerol catabolic process"/>
    <property type="evidence" value="ECO:0007669"/>
    <property type="project" value="TreeGrafter"/>
</dbReference>
<dbReference type="OrthoDB" id="7618865at2"/>
<keyword evidence="3" id="KW-1185">Reference proteome</keyword>
<dbReference type="InterPro" id="IPR050266">
    <property type="entry name" value="AB_hydrolase_sf"/>
</dbReference>
<dbReference type="GO" id="GO:0016020">
    <property type="term" value="C:membrane"/>
    <property type="evidence" value="ECO:0007669"/>
    <property type="project" value="TreeGrafter"/>
</dbReference>
<dbReference type="RefSeq" id="WP_147090689.1">
    <property type="nucleotide sequence ID" value="NZ_BAABJD010000005.1"/>
</dbReference>
<name>A0A5B8S5C9_9SPHN</name>
<dbReference type="GO" id="GO:0047372">
    <property type="term" value="F:monoacylglycerol lipase activity"/>
    <property type="evidence" value="ECO:0007669"/>
    <property type="project" value="TreeGrafter"/>
</dbReference>
<dbReference type="PANTHER" id="PTHR43798">
    <property type="entry name" value="MONOACYLGLYCEROL LIPASE"/>
    <property type="match status" value="1"/>
</dbReference>
<dbReference type="PANTHER" id="PTHR43798:SF33">
    <property type="entry name" value="HYDROLASE, PUTATIVE (AFU_ORTHOLOGUE AFUA_2G14860)-RELATED"/>
    <property type="match status" value="1"/>
</dbReference>
<dbReference type="Proteomes" id="UP000321172">
    <property type="component" value="Chromosome"/>
</dbReference>
<evidence type="ECO:0000259" key="1">
    <source>
        <dbReference type="Pfam" id="PF00561"/>
    </source>
</evidence>
<organism evidence="2 3">
    <name type="scientific">Novosphingobium ginsenosidimutans</name>
    <dbReference type="NCBI Taxonomy" id="1176536"/>
    <lineage>
        <taxon>Bacteria</taxon>
        <taxon>Pseudomonadati</taxon>
        <taxon>Pseudomonadota</taxon>
        <taxon>Alphaproteobacteria</taxon>
        <taxon>Sphingomonadales</taxon>
        <taxon>Sphingomonadaceae</taxon>
        <taxon>Novosphingobium</taxon>
    </lineage>
</organism>
<keyword evidence="2" id="KW-0378">Hydrolase</keyword>
<sequence>MTTRRAYVDGPYGQLHLRIAGDGTPLLLLHQSPLSGDQFSAVLPLLAEAGFCTVAMDTPGFGQSDRPADPVGIAGYADAVPAVLAAMGWDKAHVLGHHTGASIAASLAARRPALVDRLILNGVALLSNEERAHFAQFRFAPLEPQADGSHLLAAWNQRLAASPGWTELEAMHRYVTALLANPTHYFWGFEAAFAHDMAADLKAITVPTMIFSNTGEDLYAASQRAHALRPDFAFDALDGGTHDIIDEQPEAWVAAVAAFLHG</sequence>
<dbReference type="EMBL" id="CP042345">
    <property type="protein sequence ID" value="QEA16610.1"/>
    <property type="molecule type" value="Genomic_DNA"/>
</dbReference>
<dbReference type="KEGG" id="ngf:FRF71_10970"/>
<reference evidence="2 3" key="1">
    <citation type="journal article" date="2013" name="J. Microbiol. Biotechnol.">
        <title>Novosphingobium ginsenosidimutans sp. nov., with the ability to convert ginsenoside.</title>
        <authorList>
            <person name="Kim J.K."/>
            <person name="He D."/>
            <person name="Liu Q.M."/>
            <person name="Park H.Y."/>
            <person name="Jung M.S."/>
            <person name="Yoon M.H."/>
            <person name="Kim S.C."/>
            <person name="Im W.T."/>
        </authorList>
    </citation>
    <scope>NUCLEOTIDE SEQUENCE [LARGE SCALE GENOMIC DNA]</scope>
    <source>
        <strain evidence="2 3">FW-6</strain>
    </source>
</reference>
<feature type="domain" description="AB hydrolase-1" evidence="1">
    <location>
        <begin position="25"/>
        <end position="130"/>
    </location>
</feature>
<evidence type="ECO:0000313" key="2">
    <source>
        <dbReference type="EMBL" id="QEA16610.1"/>
    </source>
</evidence>
<dbReference type="InterPro" id="IPR029058">
    <property type="entry name" value="AB_hydrolase_fold"/>
</dbReference>
<dbReference type="InterPro" id="IPR000073">
    <property type="entry name" value="AB_hydrolase_1"/>
</dbReference>